<reference evidence="2 3" key="1">
    <citation type="submission" date="2019-05" db="EMBL/GenBank/DDBJ databases">
        <title>Another draft genome of Portunus trituberculatus and its Hox gene families provides insights of decapod evolution.</title>
        <authorList>
            <person name="Jeong J.-H."/>
            <person name="Song I."/>
            <person name="Kim S."/>
            <person name="Choi T."/>
            <person name="Kim D."/>
            <person name="Ryu S."/>
            <person name="Kim W."/>
        </authorList>
    </citation>
    <scope>NUCLEOTIDE SEQUENCE [LARGE SCALE GENOMIC DNA]</scope>
    <source>
        <tissue evidence="2">Muscle</tissue>
    </source>
</reference>
<protein>
    <submittedName>
        <fullName evidence="2">Uncharacterized protein</fullName>
    </submittedName>
</protein>
<dbReference type="EMBL" id="VSRR010000136">
    <property type="protein sequence ID" value="MPC10932.1"/>
    <property type="molecule type" value="Genomic_DNA"/>
</dbReference>
<feature type="signal peptide" evidence="1">
    <location>
        <begin position="1"/>
        <end position="22"/>
    </location>
</feature>
<organism evidence="2 3">
    <name type="scientific">Portunus trituberculatus</name>
    <name type="common">Swimming crab</name>
    <name type="synonym">Neptunus trituberculatus</name>
    <dbReference type="NCBI Taxonomy" id="210409"/>
    <lineage>
        <taxon>Eukaryota</taxon>
        <taxon>Metazoa</taxon>
        <taxon>Ecdysozoa</taxon>
        <taxon>Arthropoda</taxon>
        <taxon>Crustacea</taxon>
        <taxon>Multicrustacea</taxon>
        <taxon>Malacostraca</taxon>
        <taxon>Eumalacostraca</taxon>
        <taxon>Eucarida</taxon>
        <taxon>Decapoda</taxon>
        <taxon>Pleocyemata</taxon>
        <taxon>Brachyura</taxon>
        <taxon>Eubrachyura</taxon>
        <taxon>Portunoidea</taxon>
        <taxon>Portunidae</taxon>
        <taxon>Portuninae</taxon>
        <taxon>Portunus</taxon>
    </lineage>
</organism>
<comment type="caution">
    <text evidence="2">The sequence shown here is derived from an EMBL/GenBank/DDBJ whole genome shotgun (WGS) entry which is preliminary data.</text>
</comment>
<evidence type="ECO:0000256" key="1">
    <source>
        <dbReference type="SAM" id="SignalP"/>
    </source>
</evidence>
<gene>
    <name evidence="2" type="ORF">E2C01_003577</name>
</gene>
<keyword evidence="3" id="KW-1185">Reference proteome</keyword>
<dbReference type="Proteomes" id="UP000324222">
    <property type="component" value="Unassembled WGS sequence"/>
</dbReference>
<keyword evidence="1" id="KW-0732">Signal</keyword>
<name>A0A5B7CMI9_PORTR</name>
<feature type="chain" id="PRO_5023068191" evidence="1">
    <location>
        <begin position="23"/>
        <end position="97"/>
    </location>
</feature>
<proteinExistence type="predicted"/>
<sequence>MTGRVWAPWDILPACLTGVGDALLSCLHQPTLPTTSSNTPYTPAQQQMAPGVKDVAPSLNQVTADHVIASGVRCECSCGCGGGTGKEGQPRLAIVLY</sequence>
<evidence type="ECO:0000313" key="3">
    <source>
        <dbReference type="Proteomes" id="UP000324222"/>
    </source>
</evidence>
<accession>A0A5B7CMI9</accession>
<dbReference type="AlphaFoldDB" id="A0A5B7CMI9"/>
<evidence type="ECO:0000313" key="2">
    <source>
        <dbReference type="EMBL" id="MPC10932.1"/>
    </source>
</evidence>